<keyword evidence="4" id="KW-1185">Reference proteome</keyword>
<dbReference type="Gene3D" id="3.40.50.850">
    <property type="entry name" value="Isochorismatase-like"/>
    <property type="match status" value="1"/>
</dbReference>
<dbReference type="Proteomes" id="UP000234331">
    <property type="component" value="Unassembled WGS sequence"/>
</dbReference>
<evidence type="ECO:0000256" key="1">
    <source>
        <dbReference type="ARBA" id="ARBA00022801"/>
    </source>
</evidence>
<dbReference type="GO" id="GO:0016787">
    <property type="term" value="F:hydrolase activity"/>
    <property type="evidence" value="ECO:0007669"/>
    <property type="project" value="UniProtKB-KW"/>
</dbReference>
<protein>
    <recommendedName>
        <fullName evidence="2">Isochorismatase-like domain-containing protein</fullName>
    </recommendedName>
</protein>
<organism evidence="3 4">
    <name type="scientific">Frankia canadensis</name>
    <dbReference type="NCBI Taxonomy" id="1836972"/>
    <lineage>
        <taxon>Bacteria</taxon>
        <taxon>Bacillati</taxon>
        <taxon>Actinomycetota</taxon>
        <taxon>Actinomycetes</taxon>
        <taxon>Frankiales</taxon>
        <taxon>Frankiaceae</taxon>
        <taxon>Frankia</taxon>
    </lineage>
</organism>
<dbReference type="AlphaFoldDB" id="A0A2I2KSV0"/>
<dbReference type="Pfam" id="PF00857">
    <property type="entry name" value="Isochorismatase"/>
    <property type="match status" value="1"/>
</dbReference>
<dbReference type="InterPro" id="IPR036380">
    <property type="entry name" value="Isochorismatase-like_sf"/>
</dbReference>
<sequence length="220" mass="23479">MPGSSSVNGWALLTIDVQNDWSLPASPHAVPGTDERVPTMARVVAGFRAAGLPVIHVVRLYLADGSNAELCRRDRVAAGPPLVRPGGPGSQVRAELHPDPPFILDHPALLAGGLQRVGPAEWAMYKPRWGAFFATPLEDHLRAIGAETVVMIGTNFPNCPRTTVYEASERDFELIVVPDALSQGYPRAFDECAGIGARLLSADDLLTQLSTAANVGSPQR</sequence>
<gene>
    <name evidence="3" type="ORF">FRACA_2750007</name>
</gene>
<dbReference type="OrthoDB" id="3174612at2"/>
<evidence type="ECO:0000259" key="2">
    <source>
        <dbReference type="Pfam" id="PF00857"/>
    </source>
</evidence>
<reference evidence="3 4" key="1">
    <citation type="submission" date="2017-06" db="EMBL/GenBank/DDBJ databases">
        <authorList>
            <person name="Kim H.J."/>
            <person name="Triplett B.A."/>
        </authorList>
    </citation>
    <scope>NUCLEOTIDE SEQUENCE [LARGE SCALE GENOMIC DNA]</scope>
    <source>
        <strain evidence="3">FRACA_ARgP5</strain>
    </source>
</reference>
<evidence type="ECO:0000313" key="4">
    <source>
        <dbReference type="Proteomes" id="UP000234331"/>
    </source>
</evidence>
<dbReference type="InterPro" id="IPR050272">
    <property type="entry name" value="Isochorismatase-like_hydrls"/>
</dbReference>
<name>A0A2I2KSV0_9ACTN</name>
<proteinExistence type="predicted"/>
<dbReference type="CDD" id="cd00431">
    <property type="entry name" value="cysteine_hydrolases"/>
    <property type="match status" value="1"/>
</dbReference>
<dbReference type="SUPFAM" id="SSF52499">
    <property type="entry name" value="Isochorismatase-like hydrolases"/>
    <property type="match status" value="1"/>
</dbReference>
<dbReference type="EMBL" id="FZMO01000196">
    <property type="protein sequence ID" value="SNQ48755.1"/>
    <property type="molecule type" value="Genomic_DNA"/>
</dbReference>
<dbReference type="InterPro" id="IPR000868">
    <property type="entry name" value="Isochorismatase-like_dom"/>
</dbReference>
<feature type="domain" description="Isochorismatase-like" evidence="2">
    <location>
        <begin position="11"/>
        <end position="186"/>
    </location>
</feature>
<dbReference type="RefSeq" id="WP_101832379.1">
    <property type="nucleotide sequence ID" value="NZ_FZMO01000196.1"/>
</dbReference>
<accession>A0A2I2KSV0</accession>
<dbReference type="PANTHER" id="PTHR43540">
    <property type="entry name" value="PEROXYUREIDOACRYLATE/UREIDOACRYLATE AMIDOHYDROLASE-RELATED"/>
    <property type="match status" value="1"/>
</dbReference>
<evidence type="ECO:0000313" key="3">
    <source>
        <dbReference type="EMBL" id="SNQ48755.1"/>
    </source>
</evidence>
<keyword evidence="1" id="KW-0378">Hydrolase</keyword>